<dbReference type="InterPro" id="IPR001902">
    <property type="entry name" value="SLC26A/SulP_fam"/>
</dbReference>
<evidence type="ECO:0000313" key="9">
    <source>
        <dbReference type="Ensembl" id="ENSDCDP00010016536.1"/>
    </source>
</evidence>
<dbReference type="GO" id="GO:0016020">
    <property type="term" value="C:membrane"/>
    <property type="evidence" value="ECO:0007669"/>
    <property type="project" value="UniProtKB-SubCell"/>
</dbReference>
<organism evidence="9 10">
    <name type="scientific">Denticeps clupeoides</name>
    <name type="common">denticle herring</name>
    <dbReference type="NCBI Taxonomy" id="299321"/>
    <lineage>
        <taxon>Eukaryota</taxon>
        <taxon>Metazoa</taxon>
        <taxon>Chordata</taxon>
        <taxon>Craniata</taxon>
        <taxon>Vertebrata</taxon>
        <taxon>Euteleostomi</taxon>
        <taxon>Actinopterygii</taxon>
        <taxon>Neopterygii</taxon>
        <taxon>Teleostei</taxon>
        <taxon>Clupei</taxon>
        <taxon>Clupeiformes</taxon>
        <taxon>Denticipitoidei</taxon>
        <taxon>Denticipitidae</taxon>
        <taxon>Denticeps</taxon>
    </lineage>
</organism>
<evidence type="ECO:0000256" key="6">
    <source>
        <dbReference type="SAM" id="MobiDB-lite"/>
    </source>
</evidence>
<evidence type="ECO:0000256" key="7">
    <source>
        <dbReference type="SAM" id="SignalP"/>
    </source>
</evidence>
<dbReference type="InterPro" id="IPR011547">
    <property type="entry name" value="SLC26A/SulP_dom"/>
</dbReference>
<dbReference type="Pfam" id="PF00916">
    <property type="entry name" value="Sulfate_transp"/>
    <property type="match status" value="1"/>
</dbReference>
<dbReference type="GO" id="GO:0055085">
    <property type="term" value="P:transmembrane transport"/>
    <property type="evidence" value="ECO:0007669"/>
    <property type="project" value="InterPro"/>
</dbReference>
<feature type="compositionally biased region" description="Low complexity" evidence="6">
    <location>
        <begin position="660"/>
        <end position="687"/>
    </location>
</feature>
<keyword evidence="3" id="KW-1133">Transmembrane helix</keyword>
<proteinExistence type="predicted"/>
<feature type="region of interest" description="Disordered" evidence="6">
    <location>
        <begin position="619"/>
        <end position="706"/>
    </location>
</feature>
<feature type="chain" id="PRO_5044247705" description="SLC26A/SulP transporter domain-containing protein" evidence="7">
    <location>
        <begin position="25"/>
        <end position="749"/>
    </location>
</feature>
<keyword evidence="10" id="KW-1185">Reference proteome</keyword>
<evidence type="ECO:0000259" key="8">
    <source>
        <dbReference type="Pfam" id="PF00916"/>
    </source>
</evidence>
<evidence type="ECO:0000256" key="4">
    <source>
        <dbReference type="ARBA" id="ARBA00023136"/>
    </source>
</evidence>
<reference evidence="9" key="3">
    <citation type="submission" date="2025-09" db="UniProtKB">
        <authorList>
            <consortium name="Ensembl"/>
        </authorList>
    </citation>
    <scope>IDENTIFICATION</scope>
</reference>
<dbReference type="Ensembl" id="ENSDCDT00010017546.1">
    <property type="protein sequence ID" value="ENSDCDP00010016536.1"/>
    <property type="gene ID" value="ENSDCDG00010007601.1"/>
</dbReference>
<reference evidence="9" key="2">
    <citation type="submission" date="2025-08" db="UniProtKB">
        <authorList>
            <consortium name="Ensembl"/>
        </authorList>
    </citation>
    <scope>IDENTIFICATION</scope>
</reference>
<keyword evidence="5" id="KW-0175">Coiled coil</keyword>
<feature type="compositionally biased region" description="Basic and acidic residues" evidence="6">
    <location>
        <begin position="619"/>
        <end position="632"/>
    </location>
</feature>
<feature type="coiled-coil region" evidence="5">
    <location>
        <begin position="390"/>
        <end position="417"/>
    </location>
</feature>
<name>A0AAY4B9L1_9TELE</name>
<feature type="domain" description="SLC26A/SulP transporter" evidence="8">
    <location>
        <begin position="3"/>
        <end position="223"/>
    </location>
</feature>
<protein>
    <recommendedName>
        <fullName evidence="8">SLC26A/SulP transporter domain-containing protein</fullName>
    </recommendedName>
</protein>
<dbReference type="AlphaFoldDB" id="A0AAY4B9L1"/>
<gene>
    <name evidence="9" type="primary">zgc:86764</name>
</gene>
<evidence type="ECO:0000256" key="2">
    <source>
        <dbReference type="ARBA" id="ARBA00022692"/>
    </source>
</evidence>
<dbReference type="GeneTree" id="ENSGT00390000009453"/>
<dbReference type="Gene3D" id="1.20.58.1520">
    <property type="match status" value="1"/>
</dbReference>
<evidence type="ECO:0000256" key="1">
    <source>
        <dbReference type="ARBA" id="ARBA00004141"/>
    </source>
</evidence>
<dbReference type="Proteomes" id="UP000694580">
    <property type="component" value="Chromosome 3"/>
</dbReference>
<keyword evidence="7" id="KW-0732">Signal</keyword>
<keyword evidence="2" id="KW-0812">Transmembrane</keyword>
<dbReference type="Pfam" id="PF03999">
    <property type="entry name" value="MAP65_ASE1"/>
    <property type="match status" value="1"/>
</dbReference>
<accession>A0AAY4B9L1</accession>
<evidence type="ECO:0000256" key="5">
    <source>
        <dbReference type="SAM" id="Coils"/>
    </source>
</evidence>
<comment type="subcellular location">
    <subcellularLocation>
        <location evidence="1">Membrane</location>
        <topology evidence="1">Multi-pass membrane protein</topology>
    </subcellularLocation>
</comment>
<dbReference type="PANTHER" id="PTHR11814">
    <property type="entry name" value="SULFATE TRANSPORTER"/>
    <property type="match status" value="1"/>
</dbReference>
<keyword evidence="4" id="KW-0472">Membrane</keyword>
<evidence type="ECO:0000256" key="3">
    <source>
        <dbReference type="ARBA" id="ARBA00022989"/>
    </source>
</evidence>
<evidence type="ECO:0000313" key="10">
    <source>
        <dbReference type="Proteomes" id="UP000694580"/>
    </source>
</evidence>
<sequence length="749" mass="84936">MAVFRLGFVSVYLSAPMLDGFATGASCTILTVQAKYLLGLKIPRHQGFGTVVVTWINIFKNIQKTNICDMITSAICISTLVAGKELQDHYKDRLKIPLPTELVVVALATIVSHFADLNGLYSSSISGAIPTGFIPPKVPSFEMMPRVALDAIPMAVISFAFTVSLSEMFAKKNGYTVRPNQEMMAIGFCNIIPSFFHCFTTSAALAKTMVRDSTGCQTQVSSVDLLNDMITEEDALRHRIKTNIITSQKQLDDLCLEMQLEPYKLEENLTVLQMEKNLRWRLETLQQEKNDRLKELSNMRQQDEELCTELCATPFYIPTGSLPSCEQLQALKEHIQTLAEEKKSRVKVFSALRQDIKCMMEEMGHDPETSLEKDSVCNDADIFLLTKENIKALQLLLTQLEVKRESLLSTRDKLKDRAMSLWNRLDCPEKDGIGFPVDPQGSISNDISRWQREVQRLEELQKSMLEDVIVKVRQELLLLWDVCKFGPRQKEAFEPHFSDDSYTEELLLLHESELVKVKDCYERNRPLLEALEKWEKNWVLFQDFEKKASDPSRFSNRGGALLRESKERTKVQKMLPKLEEELRSGIDAWEKKQGTAFLVHGQRVMEYIAAQKEEYRLQKDKEKLERMTKKTESTPLKTPTKRTLGMNPGGSVPSKIRKTPSQPQLRTTSSSSSYSSSSASSTYLALPSKPPLSAAKRNKAADINQRTPLQEFNTEKIPSIGITYSDFTSEFSRKASQEAVLNSTVKDVL</sequence>
<reference evidence="9 10" key="1">
    <citation type="submission" date="2020-06" db="EMBL/GenBank/DDBJ databases">
        <authorList>
            <consortium name="Wellcome Sanger Institute Data Sharing"/>
        </authorList>
    </citation>
    <scope>NUCLEOTIDE SEQUENCE [LARGE SCALE GENOMIC DNA]</scope>
</reference>
<feature type="signal peptide" evidence="7">
    <location>
        <begin position="1"/>
        <end position="24"/>
    </location>
</feature>